<accession>A0A432VPZ5</accession>
<dbReference type="Proteomes" id="UP000288212">
    <property type="component" value="Unassembled WGS sequence"/>
</dbReference>
<dbReference type="EMBL" id="PIPI01000010">
    <property type="protein sequence ID" value="RUO18223.1"/>
    <property type="molecule type" value="Genomic_DNA"/>
</dbReference>
<evidence type="ECO:0000313" key="1">
    <source>
        <dbReference type="EMBL" id="RUO18223.1"/>
    </source>
</evidence>
<name>A0A432VPZ5_9GAMM</name>
<reference evidence="1 2" key="1">
    <citation type="journal article" date="2011" name="Front. Microbiol.">
        <title>Genomic signatures of strain selection and enhancement in Bacillus atrophaeus var. globigii, a historical biowarfare simulant.</title>
        <authorList>
            <person name="Gibbons H.S."/>
            <person name="Broomall S.M."/>
            <person name="McNew L.A."/>
            <person name="Daligault H."/>
            <person name="Chapman C."/>
            <person name="Bruce D."/>
            <person name="Karavis M."/>
            <person name="Krepps M."/>
            <person name="McGregor P.A."/>
            <person name="Hong C."/>
            <person name="Park K.H."/>
            <person name="Akmal A."/>
            <person name="Feldman A."/>
            <person name="Lin J.S."/>
            <person name="Chang W.E."/>
            <person name="Higgs B.W."/>
            <person name="Demirev P."/>
            <person name="Lindquist J."/>
            <person name="Liem A."/>
            <person name="Fochler E."/>
            <person name="Read T.D."/>
            <person name="Tapia R."/>
            <person name="Johnson S."/>
            <person name="Bishop-Lilly K.A."/>
            <person name="Detter C."/>
            <person name="Han C."/>
            <person name="Sozhamannan S."/>
            <person name="Rosenzweig C.N."/>
            <person name="Skowronski E.W."/>
        </authorList>
    </citation>
    <scope>NUCLEOTIDE SEQUENCE [LARGE SCALE GENOMIC DNA]</scope>
    <source>
        <strain evidence="1 2">AK5</strain>
    </source>
</reference>
<comment type="caution">
    <text evidence="1">The sequence shown here is derived from an EMBL/GenBank/DDBJ whole genome shotgun (WGS) entry which is preliminary data.</text>
</comment>
<sequence>MERSYRADAELQQWLLQWQQQPPQHAVHGQLSDGRYWQITPQAHGWSWQVRDSEQSPLEQGWYTHWGEIIPAH</sequence>
<organism evidence="1 2">
    <name type="scientific">Aliidiomarina haloalkalitolerans</name>
    <dbReference type="NCBI Taxonomy" id="859059"/>
    <lineage>
        <taxon>Bacteria</taxon>
        <taxon>Pseudomonadati</taxon>
        <taxon>Pseudomonadota</taxon>
        <taxon>Gammaproteobacteria</taxon>
        <taxon>Alteromonadales</taxon>
        <taxon>Idiomarinaceae</taxon>
        <taxon>Aliidiomarina</taxon>
    </lineage>
</organism>
<proteinExistence type="predicted"/>
<dbReference type="AlphaFoldDB" id="A0A432VPZ5"/>
<gene>
    <name evidence="1" type="ORF">CWE06_11250</name>
</gene>
<keyword evidence="2" id="KW-1185">Reference proteome</keyword>
<evidence type="ECO:0000313" key="2">
    <source>
        <dbReference type="Proteomes" id="UP000288212"/>
    </source>
</evidence>
<protein>
    <submittedName>
        <fullName evidence="1">Uncharacterized protein</fullName>
    </submittedName>
</protein>